<dbReference type="EMBL" id="UYYG01001161">
    <property type="protein sequence ID" value="VDN57645.1"/>
    <property type="molecule type" value="Genomic_DNA"/>
</dbReference>
<evidence type="ECO:0000313" key="4">
    <source>
        <dbReference type="WBParaSite" id="DME_0000361301-mRNA-1"/>
    </source>
</evidence>
<name>A0A0N4U967_DRAME</name>
<dbReference type="STRING" id="318479.A0A0N4U967"/>
<evidence type="ECO:0000313" key="2">
    <source>
        <dbReference type="Proteomes" id="UP000038040"/>
    </source>
</evidence>
<keyword evidence="3" id="KW-1185">Reference proteome</keyword>
<sequence length="68" mass="8104">MVEIETQNFLRELDSFGLPPPPQKLFSNNYSKAFSREFENKLHHINVEKQMRKDIDHSYVAIIRKKTV</sequence>
<proteinExistence type="predicted"/>
<dbReference type="OrthoDB" id="5859280at2759"/>
<protein>
    <submittedName>
        <fullName evidence="1 4">Uncharacterized protein</fullName>
    </submittedName>
</protein>
<dbReference type="WBParaSite" id="DME_0000361301-mRNA-1">
    <property type="protein sequence ID" value="DME_0000361301-mRNA-1"/>
    <property type="gene ID" value="DME_0000361301"/>
</dbReference>
<dbReference type="Proteomes" id="UP000038040">
    <property type="component" value="Unplaced"/>
</dbReference>
<dbReference type="AlphaFoldDB" id="A0A0N4U967"/>
<dbReference type="Proteomes" id="UP000274756">
    <property type="component" value="Unassembled WGS sequence"/>
</dbReference>
<accession>A0A0N4U967</accession>
<reference evidence="1 3" key="2">
    <citation type="submission" date="2018-11" db="EMBL/GenBank/DDBJ databases">
        <authorList>
            <consortium name="Pathogen Informatics"/>
        </authorList>
    </citation>
    <scope>NUCLEOTIDE SEQUENCE [LARGE SCALE GENOMIC DNA]</scope>
</reference>
<evidence type="ECO:0000313" key="3">
    <source>
        <dbReference type="Proteomes" id="UP000274756"/>
    </source>
</evidence>
<gene>
    <name evidence="1" type="ORF">DME_LOCUS7618</name>
</gene>
<organism evidence="2 4">
    <name type="scientific">Dracunculus medinensis</name>
    <name type="common">Guinea worm</name>
    <dbReference type="NCBI Taxonomy" id="318479"/>
    <lineage>
        <taxon>Eukaryota</taxon>
        <taxon>Metazoa</taxon>
        <taxon>Ecdysozoa</taxon>
        <taxon>Nematoda</taxon>
        <taxon>Chromadorea</taxon>
        <taxon>Rhabditida</taxon>
        <taxon>Spirurina</taxon>
        <taxon>Dracunculoidea</taxon>
        <taxon>Dracunculidae</taxon>
        <taxon>Dracunculus</taxon>
    </lineage>
</organism>
<reference evidence="4" key="1">
    <citation type="submission" date="2017-02" db="UniProtKB">
        <authorList>
            <consortium name="WormBaseParasite"/>
        </authorList>
    </citation>
    <scope>IDENTIFICATION</scope>
</reference>
<evidence type="ECO:0000313" key="1">
    <source>
        <dbReference type="EMBL" id="VDN57645.1"/>
    </source>
</evidence>